<organism evidence="1">
    <name type="scientific">Tetraselmis chuii</name>
    <dbReference type="NCBI Taxonomy" id="63592"/>
    <lineage>
        <taxon>Eukaryota</taxon>
        <taxon>Viridiplantae</taxon>
        <taxon>Chlorophyta</taxon>
        <taxon>core chlorophytes</taxon>
        <taxon>Chlorodendrophyceae</taxon>
        <taxon>Chlorodendrales</taxon>
        <taxon>Chlorodendraceae</taxon>
        <taxon>Tetraselmis</taxon>
    </lineage>
</organism>
<dbReference type="EMBL" id="HBGG01021629">
    <property type="protein sequence ID" value="CAD9209016.1"/>
    <property type="molecule type" value="Transcribed_RNA"/>
</dbReference>
<proteinExistence type="predicted"/>
<dbReference type="AlphaFoldDB" id="A0A7S1SU35"/>
<protein>
    <submittedName>
        <fullName evidence="1">Uncharacterized protein</fullName>
    </submittedName>
</protein>
<accession>A0A7S1SU35</accession>
<evidence type="ECO:0000313" key="1">
    <source>
        <dbReference type="EMBL" id="CAD9209016.1"/>
    </source>
</evidence>
<name>A0A7S1SU35_9CHLO</name>
<sequence>MTVSVVNPLTIDGVVAEWATNWGRQPDLSVRRLLIDHECAFRAELDSEHSHSVLDVGPLKVRVLEILFDFPVQIIYAVVCQGVVGIFRELDNFGKGTPCDEERAPSTMATLILPSCGPYLSSGLPIA</sequence>
<gene>
    <name evidence="1" type="ORF">TCHU04912_LOCUS11254</name>
</gene>
<reference evidence="1" key="1">
    <citation type="submission" date="2021-01" db="EMBL/GenBank/DDBJ databases">
        <authorList>
            <person name="Corre E."/>
            <person name="Pelletier E."/>
            <person name="Niang G."/>
            <person name="Scheremetjew M."/>
            <person name="Finn R."/>
            <person name="Kale V."/>
            <person name="Holt S."/>
            <person name="Cochrane G."/>
            <person name="Meng A."/>
            <person name="Brown T."/>
            <person name="Cohen L."/>
        </authorList>
    </citation>
    <scope>NUCLEOTIDE SEQUENCE</scope>
    <source>
        <strain evidence="1">PLY429</strain>
    </source>
</reference>